<dbReference type="EMBL" id="SWLB01000025">
    <property type="protein sequence ID" value="KAF3322069.1"/>
    <property type="molecule type" value="Genomic_DNA"/>
</dbReference>
<comment type="caution">
    <text evidence="1">The sequence shown here is derived from an EMBL/GenBank/DDBJ whole genome shotgun (WGS) entry which is preliminary data.</text>
</comment>
<dbReference type="Proteomes" id="UP000623129">
    <property type="component" value="Unassembled WGS sequence"/>
</dbReference>
<evidence type="ECO:0000313" key="2">
    <source>
        <dbReference type="Proteomes" id="UP000623129"/>
    </source>
</evidence>
<keyword evidence="2" id="KW-1185">Reference proteome</keyword>
<proteinExistence type="predicted"/>
<organism evidence="1 2">
    <name type="scientific">Carex littledalei</name>
    <dbReference type="NCBI Taxonomy" id="544730"/>
    <lineage>
        <taxon>Eukaryota</taxon>
        <taxon>Viridiplantae</taxon>
        <taxon>Streptophyta</taxon>
        <taxon>Embryophyta</taxon>
        <taxon>Tracheophyta</taxon>
        <taxon>Spermatophyta</taxon>
        <taxon>Magnoliopsida</taxon>
        <taxon>Liliopsida</taxon>
        <taxon>Poales</taxon>
        <taxon>Cyperaceae</taxon>
        <taxon>Cyperoideae</taxon>
        <taxon>Cariceae</taxon>
        <taxon>Carex</taxon>
        <taxon>Carex subgen. Euthyceras</taxon>
    </lineage>
</organism>
<sequence>MVVGNGKWILICTAIETDLEALSCYKGIETSVSLLFFVVLSYHGFVNNSKVGSGLIKLISPFDLYRFPLLLSPLSLFGSEPSLLTAIGASHLCWLRFFPVV</sequence>
<name>A0A833QNP0_9POAL</name>
<reference evidence="1" key="1">
    <citation type="submission" date="2020-01" db="EMBL/GenBank/DDBJ databases">
        <title>Genome sequence of Kobresia littledalei, the first chromosome-level genome in the family Cyperaceae.</title>
        <authorList>
            <person name="Qu G."/>
        </authorList>
    </citation>
    <scope>NUCLEOTIDE SEQUENCE</scope>
    <source>
        <strain evidence="1">C.B.Clarke</strain>
        <tissue evidence="1">Leaf</tissue>
    </source>
</reference>
<protein>
    <submittedName>
        <fullName evidence="1">Uncharacterized protein</fullName>
    </submittedName>
</protein>
<dbReference type="AlphaFoldDB" id="A0A833QNP0"/>
<accession>A0A833QNP0</accession>
<evidence type="ECO:0000313" key="1">
    <source>
        <dbReference type="EMBL" id="KAF3322069.1"/>
    </source>
</evidence>
<gene>
    <name evidence="1" type="ORF">FCM35_KLT13210</name>
</gene>